<proteinExistence type="predicted"/>
<evidence type="ECO:0000313" key="2">
    <source>
        <dbReference type="EMBL" id="KYP75555.1"/>
    </source>
</evidence>
<feature type="non-terminal residue" evidence="2">
    <location>
        <position position="1"/>
    </location>
</feature>
<organism evidence="2 3">
    <name type="scientific">Cajanus cajan</name>
    <name type="common">Pigeon pea</name>
    <name type="synonym">Cajanus indicus</name>
    <dbReference type="NCBI Taxonomy" id="3821"/>
    <lineage>
        <taxon>Eukaryota</taxon>
        <taxon>Viridiplantae</taxon>
        <taxon>Streptophyta</taxon>
        <taxon>Embryophyta</taxon>
        <taxon>Tracheophyta</taxon>
        <taxon>Spermatophyta</taxon>
        <taxon>Magnoliopsida</taxon>
        <taxon>eudicotyledons</taxon>
        <taxon>Gunneridae</taxon>
        <taxon>Pentapetalae</taxon>
        <taxon>rosids</taxon>
        <taxon>fabids</taxon>
        <taxon>Fabales</taxon>
        <taxon>Fabaceae</taxon>
        <taxon>Papilionoideae</taxon>
        <taxon>50 kb inversion clade</taxon>
        <taxon>NPAAA clade</taxon>
        <taxon>indigoferoid/millettioid clade</taxon>
        <taxon>Phaseoleae</taxon>
        <taxon>Cajanus</taxon>
    </lineage>
</organism>
<evidence type="ECO:0000313" key="3">
    <source>
        <dbReference type="Proteomes" id="UP000075243"/>
    </source>
</evidence>
<evidence type="ECO:0000259" key="1">
    <source>
        <dbReference type="Pfam" id="PF07727"/>
    </source>
</evidence>
<dbReference type="Proteomes" id="UP000075243">
    <property type="component" value="Chromosome 1"/>
</dbReference>
<dbReference type="InterPro" id="IPR043502">
    <property type="entry name" value="DNA/RNA_pol_sf"/>
</dbReference>
<dbReference type="SUPFAM" id="SSF56672">
    <property type="entry name" value="DNA/RNA polymerases"/>
    <property type="match status" value="1"/>
</dbReference>
<dbReference type="PANTHER" id="PTHR43383">
    <property type="entry name" value="NODULIN 6"/>
    <property type="match status" value="1"/>
</dbReference>
<protein>
    <submittedName>
        <fullName evidence="2">Retrovirus-related Pol polyprotein from transposon TNT 1-94</fullName>
    </submittedName>
</protein>
<dbReference type="Pfam" id="PF07727">
    <property type="entry name" value="RVT_2"/>
    <property type="match status" value="1"/>
</dbReference>
<reference evidence="2 3" key="1">
    <citation type="journal article" date="2012" name="Nat. Biotechnol.">
        <title>Draft genome sequence of pigeonpea (Cajanus cajan), an orphan legume crop of resource-poor farmers.</title>
        <authorList>
            <person name="Varshney R.K."/>
            <person name="Chen W."/>
            <person name="Li Y."/>
            <person name="Bharti A.K."/>
            <person name="Saxena R.K."/>
            <person name="Schlueter J.A."/>
            <person name="Donoghue M.T."/>
            <person name="Azam S."/>
            <person name="Fan G."/>
            <person name="Whaley A.M."/>
            <person name="Farmer A.D."/>
            <person name="Sheridan J."/>
            <person name="Iwata A."/>
            <person name="Tuteja R."/>
            <person name="Penmetsa R.V."/>
            <person name="Wu W."/>
            <person name="Upadhyaya H.D."/>
            <person name="Yang S.P."/>
            <person name="Shah T."/>
            <person name="Saxena K.B."/>
            <person name="Michael T."/>
            <person name="McCombie W.R."/>
            <person name="Yang B."/>
            <person name="Zhang G."/>
            <person name="Yang H."/>
            <person name="Wang J."/>
            <person name="Spillane C."/>
            <person name="Cook D.R."/>
            <person name="May G.D."/>
            <person name="Xu X."/>
            <person name="Jackson S.A."/>
        </authorList>
    </citation>
    <scope>NUCLEOTIDE SEQUENCE [LARGE SCALE GENOMIC DNA]</scope>
    <source>
        <strain evidence="3">cv. Asha</strain>
    </source>
</reference>
<name>A0A151U8A5_CAJCA</name>
<dbReference type="InterPro" id="IPR013103">
    <property type="entry name" value="RVT_2"/>
</dbReference>
<dbReference type="EMBL" id="CM003603">
    <property type="protein sequence ID" value="KYP75555.1"/>
    <property type="molecule type" value="Genomic_DNA"/>
</dbReference>
<keyword evidence="3" id="KW-1185">Reference proteome</keyword>
<gene>
    <name evidence="2" type="ORF">KK1_019745</name>
</gene>
<sequence length="186" mass="21850">FDVKNVVLHREILEDIYMDFPLGMIKSNRMKVCKFKKALYGLKQSLRAWFGRFTKFMKAFGYRASNFNHTLYFVRKDKIIALIIYVDDMIVMGKDQDDISSLQKFLASKFVMKQLGNLKYFLGIEVVRSKNGIFLCQRKYTLDLLSEIRLLGCKPINTSIEQNHMLFQCSNSTNIDKGDTRGWWKN</sequence>
<dbReference type="Gramene" id="C.cajan_19189.t">
    <property type="protein sequence ID" value="C.cajan_19189.t.cds1"/>
    <property type="gene ID" value="C.cajan_19189"/>
</dbReference>
<accession>A0A151U8A5</accession>
<dbReference type="PANTHER" id="PTHR43383:SF2">
    <property type="entry name" value="AMIDOHYDROLASE 2 FAMILY PROTEIN"/>
    <property type="match status" value="1"/>
</dbReference>
<feature type="domain" description="Reverse transcriptase Ty1/copia-type" evidence="1">
    <location>
        <begin position="2"/>
        <end position="161"/>
    </location>
</feature>
<dbReference type="AlphaFoldDB" id="A0A151U8A5"/>